<sequence>MKFATIAQAKRIIIFILTFCLSGCFPQLDQILRNPSCRKAEEVVKTAQNQFNSIVFNVTVESTDQETIEKLYSQFKTLEKSEEQAYKICHKT</sequence>
<organism evidence="1 2">
    <name type="scientific">Moorena producens PAL-8-15-08-1</name>
    <dbReference type="NCBI Taxonomy" id="1458985"/>
    <lineage>
        <taxon>Bacteria</taxon>
        <taxon>Bacillati</taxon>
        <taxon>Cyanobacteriota</taxon>
        <taxon>Cyanophyceae</taxon>
        <taxon>Coleofasciculales</taxon>
        <taxon>Coleofasciculaceae</taxon>
        <taxon>Moorena</taxon>
    </lineage>
</organism>
<proteinExistence type="predicted"/>
<dbReference type="OrthoDB" id="9884711at2"/>
<gene>
    <name evidence="1" type="ORF">BJP34_11410</name>
</gene>
<protein>
    <submittedName>
        <fullName evidence="1">Uncharacterized protein</fullName>
    </submittedName>
</protein>
<evidence type="ECO:0000313" key="1">
    <source>
        <dbReference type="EMBL" id="AOW99980.1"/>
    </source>
</evidence>
<evidence type="ECO:0000313" key="2">
    <source>
        <dbReference type="Proteomes" id="UP000177870"/>
    </source>
</evidence>
<dbReference type="KEGG" id="mpro:BJP34_11410"/>
<dbReference type="RefSeq" id="WP_070392454.1">
    <property type="nucleotide sequence ID" value="NZ_CP017599.1"/>
</dbReference>
<dbReference type="Proteomes" id="UP000177870">
    <property type="component" value="Chromosome"/>
</dbReference>
<dbReference type="EMBL" id="CP017599">
    <property type="protein sequence ID" value="AOW99980.1"/>
    <property type="molecule type" value="Genomic_DNA"/>
</dbReference>
<name>A0A1D8TQP5_9CYAN</name>
<dbReference type="AlphaFoldDB" id="A0A1D8TQP5"/>
<reference evidence="2" key="1">
    <citation type="submission" date="2016-10" db="EMBL/GenBank/DDBJ databases">
        <title>Comparative genomics uncovers the prolific and rare metabolic potential of the cyanobacterial genus Moorea.</title>
        <authorList>
            <person name="Leao T."/>
            <person name="Castelao G."/>
            <person name="Korobeynikov A."/>
            <person name="Monroe E.A."/>
            <person name="Podell S."/>
            <person name="Glukhov E."/>
            <person name="Allen E."/>
            <person name="Gerwick W.H."/>
            <person name="Gerwick L."/>
        </authorList>
    </citation>
    <scope>NUCLEOTIDE SEQUENCE [LARGE SCALE GENOMIC DNA]</scope>
    <source>
        <strain evidence="2">PAL-8-15-08-1</strain>
    </source>
</reference>
<accession>A0A1D8TQP5</accession>